<proteinExistence type="predicted"/>
<feature type="signal peptide" evidence="2">
    <location>
        <begin position="1"/>
        <end position="38"/>
    </location>
</feature>
<keyword evidence="2" id="KW-0732">Signal</keyword>
<feature type="compositionally biased region" description="Low complexity" evidence="1">
    <location>
        <begin position="66"/>
        <end position="77"/>
    </location>
</feature>
<sequence length="192" mass="18430">MITRVRRTTAPRALAAIGVLASGALMLAGCSSSSSPGAATPSANASGSAAIAQYTACLKSHGVTLPSGGSSGRPSGRPTGGFTGRPSGAPNGGFGGGASANPSEAAAMQACASLRPTGQGGFGGRGSNGASGNTQAAAFISCMKDNGVTVTTQQVRSITTSTDQKTIAALKVCKPLLPTGSTNTAPTATPTS</sequence>
<accession>A0ABV6UX65</accession>
<evidence type="ECO:0000313" key="4">
    <source>
        <dbReference type="Proteomes" id="UP001592528"/>
    </source>
</evidence>
<dbReference type="EMBL" id="JBHEZZ010000026">
    <property type="protein sequence ID" value="MFC1406046.1"/>
    <property type="molecule type" value="Genomic_DNA"/>
</dbReference>
<name>A0ABV6UX65_9ACTN</name>
<comment type="caution">
    <text evidence="3">The sequence shown here is derived from an EMBL/GenBank/DDBJ whole genome shotgun (WGS) entry which is preliminary data.</text>
</comment>
<feature type="chain" id="PRO_5046988186" evidence="2">
    <location>
        <begin position="39"/>
        <end position="192"/>
    </location>
</feature>
<dbReference type="RefSeq" id="WP_157624204.1">
    <property type="nucleotide sequence ID" value="NZ_JBHEZZ010000026.1"/>
</dbReference>
<evidence type="ECO:0000256" key="1">
    <source>
        <dbReference type="SAM" id="MobiDB-lite"/>
    </source>
</evidence>
<evidence type="ECO:0000256" key="2">
    <source>
        <dbReference type="SAM" id="SignalP"/>
    </source>
</evidence>
<protein>
    <submittedName>
        <fullName evidence="3">Uncharacterized protein</fullName>
    </submittedName>
</protein>
<keyword evidence="4" id="KW-1185">Reference proteome</keyword>
<reference evidence="3 4" key="1">
    <citation type="submission" date="2024-09" db="EMBL/GenBank/DDBJ databases">
        <authorList>
            <person name="Lee S.D."/>
        </authorList>
    </citation>
    <scope>NUCLEOTIDE SEQUENCE [LARGE SCALE GENOMIC DNA]</scope>
    <source>
        <strain evidence="3 4">N1-5</strain>
    </source>
</reference>
<evidence type="ECO:0000313" key="3">
    <source>
        <dbReference type="EMBL" id="MFC1406046.1"/>
    </source>
</evidence>
<dbReference type="Proteomes" id="UP001592528">
    <property type="component" value="Unassembled WGS sequence"/>
</dbReference>
<organism evidence="3 4">
    <name type="scientific">Streptacidiphilus cavernicola</name>
    <dbReference type="NCBI Taxonomy" id="3342716"/>
    <lineage>
        <taxon>Bacteria</taxon>
        <taxon>Bacillati</taxon>
        <taxon>Actinomycetota</taxon>
        <taxon>Actinomycetes</taxon>
        <taxon>Kitasatosporales</taxon>
        <taxon>Streptomycetaceae</taxon>
        <taxon>Streptacidiphilus</taxon>
    </lineage>
</organism>
<gene>
    <name evidence="3" type="ORF">ACEZDJ_32605</name>
</gene>
<feature type="region of interest" description="Disordered" evidence="1">
    <location>
        <begin position="65"/>
        <end position="101"/>
    </location>
</feature>
<dbReference type="PROSITE" id="PS51257">
    <property type="entry name" value="PROKAR_LIPOPROTEIN"/>
    <property type="match status" value="1"/>
</dbReference>